<dbReference type="InterPro" id="IPR011055">
    <property type="entry name" value="Dup_hybrid_motif"/>
</dbReference>
<feature type="signal peptide" evidence="2">
    <location>
        <begin position="1"/>
        <end position="23"/>
    </location>
</feature>
<sequence length="367" mass="37944">MAALPRVLAAALLVLGPALPAHASTADDSSDAAATATVQTLYRQAATAAEAVRTATAAATTQRRTTARLATAEAGERRRQAGIRLVVGRLARAQYREPVLPPAVQLLLSRDPAGYLDAVSDAHSAETGVAATLDALDASRARLARDRRDSAAAQQALAATAARRTALLADVNRRLDAARALLARLQAAQRAAVRKALGGSAAEGEGQGGSCPPGVSTVPHPEDLAGEHPGRAAAPWIAPVTRYSLSAGFNQAGSHWAHRHSGQDFAVPTGTPVHAAGTGTVIVSGCGGAYGLNVVIKHPGGWYTQYGHLSRLQVRPGEQVVTGQQIGLSGSTGNSTGPHLHFEVRVTPVYGSEVEPLSWLREHGVHV</sequence>
<reference evidence="4 5" key="1">
    <citation type="submission" date="2016-10" db="EMBL/GenBank/DDBJ databases">
        <title>Genome sequence of Streptomyces gilvigriseus MUSC 26.</title>
        <authorList>
            <person name="Lee L.-H."/>
            <person name="Ser H.-L."/>
        </authorList>
    </citation>
    <scope>NUCLEOTIDE SEQUENCE [LARGE SCALE GENOMIC DNA]</scope>
    <source>
        <strain evidence="4 5">MUSC 26</strain>
    </source>
</reference>
<dbReference type="InterPro" id="IPR016047">
    <property type="entry name" value="M23ase_b-sheet_dom"/>
</dbReference>
<evidence type="ECO:0000256" key="2">
    <source>
        <dbReference type="SAM" id="SignalP"/>
    </source>
</evidence>
<feature type="domain" description="M23ase beta-sheet core" evidence="3">
    <location>
        <begin position="259"/>
        <end position="346"/>
    </location>
</feature>
<name>A0A1J7BX16_9ACTN</name>
<dbReference type="GO" id="GO:0004222">
    <property type="term" value="F:metalloendopeptidase activity"/>
    <property type="evidence" value="ECO:0007669"/>
    <property type="project" value="TreeGrafter"/>
</dbReference>
<dbReference type="Gene3D" id="2.70.70.10">
    <property type="entry name" value="Glucose Permease (Domain IIA)"/>
    <property type="match status" value="1"/>
</dbReference>
<dbReference type="CDD" id="cd12797">
    <property type="entry name" value="M23_peptidase"/>
    <property type="match status" value="1"/>
</dbReference>
<dbReference type="SUPFAM" id="SSF51261">
    <property type="entry name" value="Duplicated hybrid motif"/>
    <property type="match status" value="1"/>
</dbReference>
<dbReference type="PANTHER" id="PTHR21666:SF270">
    <property type="entry name" value="MUREIN HYDROLASE ACTIVATOR ENVC"/>
    <property type="match status" value="1"/>
</dbReference>
<keyword evidence="2" id="KW-0732">Signal</keyword>
<dbReference type="Pfam" id="PF01551">
    <property type="entry name" value="Peptidase_M23"/>
    <property type="match status" value="1"/>
</dbReference>
<feature type="region of interest" description="Disordered" evidence="1">
    <location>
        <begin position="199"/>
        <end position="231"/>
    </location>
</feature>
<dbReference type="FunFam" id="2.70.70.10:FF:000013">
    <property type="entry name" value="Peptidase family M23"/>
    <property type="match status" value="1"/>
</dbReference>
<dbReference type="PANTHER" id="PTHR21666">
    <property type="entry name" value="PEPTIDASE-RELATED"/>
    <property type="match status" value="1"/>
</dbReference>
<evidence type="ECO:0000259" key="3">
    <source>
        <dbReference type="Pfam" id="PF01551"/>
    </source>
</evidence>
<proteinExistence type="predicted"/>
<evidence type="ECO:0000256" key="1">
    <source>
        <dbReference type="SAM" id="MobiDB-lite"/>
    </source>
</evidence>
<dbReference type="AlphaFoldDB" id="A0A1J7BX16"/>
<organism evidence="4 5">
    <name type="scientific">Mangrovactinospora gilvigrisea</name>
    <dbReference type="NCBI Taxonomy" id="1428644"/>
    <lineage>
        <taxon>Bacteria</taxon>
        <taxon>Bacillati</taxon>
        <taxon>Actinomycetota</taxon>
        <taxon>Actinomycetes</taxon>
        <taxon>Kitasatosporales</taxon>
        <taxon>Streptomycetaceae</taxon>
        <taxon>Mangrovactinospora</taxon>
    </lineage>
</organism>
<dbReference type="RefSeq" id="WP_071656024.1">
    <property type="nucleotide sequence ID" value="NZ_MLCF01000035.1"/>
</dbReference>
<accession>A0A1J7BX16</accession>
<gene>
    <name evidence="4" type="ORF">BIV57_08045</name>
</gene>
<keyword evidence="5" id="KW-1185">Reference proteome</keyword>
<dbReference type="EMBL" id="MLCF01000035">
    <property type="protein sequence ID" value="OIV38017.1"/>
    <property type="molecule type" value="Genomic_DNA"/>
</dbReference>
<dbReference type="InterPro" id="IPR050570">
    <property type="entry name" value="Cell_wall_metabolism_enzyme"/>
</dbReference>
<dbReference type="OrthoDB" id="5244067at2"/>
<protein>
    <recommendedName>
        <fullName evidence="3">M23ase beta-sheet core domain-containing protein</fullName>
    </recommendedName>
</protein>
<evidence type="ECO:0000313" key="5">
    <source>
        <dbReference type="Proteomes" id="UP000243342"/>
    </source>
</evidence>
<comment type="caution">
    <text evidence="4">The sequence shown here is derived from an EMBL/GenBank/DDBJ whole genome shotgun (WGS) entry which is preliminary data.</text>
</comment>
<dbReference type="Proteomes" id="UP000243342">
    <property type="component" value="Unassembled WGS sequence"/>
</dbReference>
<feature type="chain" id="PRO_5009643821" description="M23ase beta-sheet core domain-containing protein" evidence="2">
    <location>
        <begin position="24"/>
        <end position="367"/>
    </location>
</feature>
<evidence type="ECO:0000313" key="4">
    <source>
        <dbReference type="EMBL" id="OIV38017.1"/>
    </source>
</evidence>
<dbReference type="STRING" id="1428644.BIV57_08045"/>
<feature type="compositionally biased region" description="Basic and acidic residues" evidence="1">
    <location>
        <begin position="220"/>
        <end position="230"/>
    </location>
</feature>